<keyword evidence="6" id="KW-0862">Zinc</keyword>
<sequence length="609" mass="68260">MLKIVTYNVNGLRQRISQSGSLLKLLSSLDADIICFQEIKLTRQELTADLIMAEGYESFFSCTRTSGRGRTGYSGVATFCRVKSAFSSNEVALPMTAEEGFTGLLERSLGSETRNAETLADMQCLKEFTRDELLIVDSEGRCIITDHGHFVLFNVYGPRADSDDAERIKFKTNFFKILQKRWELLLHQGRRVFVVGDLNIAPAAIDRCDAGPDFEHNEFRRWFRSLLVKNGGAFFDIFREKNPERKDAYTFWPVHTGAEEFNYGTRIDHILAGGLCLHEEHDQPSHSLVACHVKESDIMTQFRRWKPGITPRWKGGRSAKLEGSDHVPVYMLLKEIPDILLHNTPSLSARYIPEIRGSQQTIVSLLMKRQVAEQVSVSQVASSLSDENNKKLTACGSVKQTFQDFTVSTVHYGECSSFNLDAGEGDPNGLAPGGHENSRSLTDAGKKKKAKPNQPSQLSLRSFFQKVPNLGNGGCHSAKDDVLHNQADFCKSNDDHLKRTSDLDEKSSTGEKADLSICASAMVQRITTAPLEEDKNTALLEWRNIQQRMQDSIPLCDGHHEPCVARVVKKQGPNFGRRFYVCARAEGPASNPETRCGFFRWAASKSRHR</sequence>
<dbReference type="GO" id="GO:0003906">
    <property type="term" value="F:DNA-(apurinic or apyrimidinic site) endonuclease activity"/>
    <property type="evidence" value="ECO:0007669"/>
    <property type="project" value="TreeGrafter"/>
</dbReference>
<dbReference type="GO" id="GO:0008081">
    <property type="term" value="F:phosphoric diester hydrolase activity"/>
    <property type="evidence" value="ECO:0007669"/>
    <property type="project" value="TreeGrafter"/>
</dbReference>
<evidence type="ECO:0000256" key="12">
    <source>
        <dbReference type="PROSITE-ProRule" id="PRU01343"/>
    </source>
</evidence>
<comment type="caution">
    <text evidence="15">The sequence shown here is derived from an EMBL/GenBank/DDBJ whole genome shotgun (WGS) entry which is preliminary data.</text>
</comment>
<dbReference type="GO" id="GO:0006284">
    <property type="term" value="P:base-excision repair"/>
    <property type="evidence" value="ECO:0007669"/>
    <property type="project" value="TreeGrafter"/>
</dbReference>
<feature type="domain" description="GRF-type" evidence="14">
    <location>
        <begin position="556"/>
        <end position="605"/>
    </location>
</feature>
<keyword evidence="7 10" id="KW-0460">Magnesium</keyword>
<feature type="binding site" evidence="10">
    <location>
        <position position="199"/>
    </location>
    <ligand>
        <name>Mg(2+)</name>
        <dbReference type="ChEBI" id="CHEBI:18420"/>
        <label>1</label>
    </ligand>
</feature>
<dbReference type="Proteomes" id="UP001279734">
    <property type="component" value="Unassembled WGS sequence"/>
</dbReference>
<dbReference type="AlphaFoldDB" id="A0AAD3S8V1"/>
<dbReference type="GO" id="GO:0008311">
    <property type="term" value="F:double-stranded DNA 3'-5' DNA exonuclease activity"/>
    <property type="evidence" value="ECO:0007669"/>
    <property type="project" value="TreeGrafter"/>
</dbReference>
<feature type="binding site" evidence="10">
    <location>
        <position position="326"/>
    </location>
    <ligand>
        <name>Mg(2+)</name>
        <dbReference type="ChEBI" id="CHEBI:18420"/>
        <label>1</label>
    </ligand>
</feature>
<dbReference type="InterPro" id="IPR004808">
    <property type="entry name" value="AP_endonuc_1"/>
</dbReference>
<dbReference type="PANTHER" id="PTHR22748:SF4">
    <property type="entry name" value="DNA-(APURINIC OR APYRIMIDINIC SITE) ENDONUCLEASE 2"/>
    <property type="match status" value="1"/>
</dbReference>
<feature type="binding site" evidence="10">
    <location>
        <position position="38"/>
    </location>
    <ligand>
        <name>Mg(2+)</name>
        <dbReference type="ChEBI" id="CHEBI:18420"/>
        <label>1</label>
    </ligand>
</feature>
<evidence type="ECO:0000259" key="14">
    <source>
        <dbReference type="PROSITE" id="PS51999"/>
    </source>
</evidence>
<evidence type="ECO:0000256" key="9">
    <source>
        <dbReference type="PIRSR" id="PIRSR604808-1"/>
    </source>
</evidence>
<keyword evidence="10" id="KW-0464">Manganese</keyword>
<evidence type="ECO:0000313" key="15">
    <source>
        <dbReference type="EMBL" id="GMH06548.1"/>
    </source>
</evidence>
<keyword evidence="8" id="KW-0539">Nucleus</keyword>
<dbReference type="SUPFAM" id="SSF56219">
    <property type="entry name" value="DNase I-like"/>
    <property type="match status" value="1"/>
</dbReference>
<feature type="active site" evidence="9">
    <location>
        <position position="156"/>
    </location>
</feature>
<keyword evidence="5" id="KW-0378">Hydrolase</keyword>
<keyword evidence="16" id="KW-1185">Reference proteome</keyword>
<feature type="binding site" evidence="10">
    <location>
        <position position="197"/>
    </location>
    <ligand>
        <name>Mg(2+)</name>
        <dbReference type="ChEBI" id="CHEBI:18420"/>
        <label>1</label>
    </ligand>
</feature>
<reference evidence="15" key="1">
    <citation type="submission" date="2023-05" db="EMBL/GenBank/DDBJ databases">
        <title>Nepenthes gracilis genome sequencing.</title>
        <authorList>
            <person name="Fukushima K."/>
        </authorList>
    </citation>
    <scope>NUCLEOTIDE SEQUENCE</scope>
    <source>
        <strain evidence="15">SING2019-196</strain>
    </source>
</reference>
<keyword evidence="4 12" id="KW-0863">Zinc-finger</keyword>
<feature type="binding site" evidence="10">
    <location>
        <position position="325"/>
    </location>
    <ligand>
        <name>Mg(2+)</name>
        <dbReference type="ChEBI" id="CHEBI:18420"/>
        <label>1</label>
    </ligand>
</feature>
<dbReference type="Pfam" id="PF06839">
    <property type="entry name" value="Zn_ribbon_GRF"/>
    <property type="match status" value="1"/>
</dbReference>
<keyword evidence="3 10" id="KW-0479">Metal-binding</keyword>
<feature type="site" description="Transition state stabilizer" evidence="11">
    <location>
        <position position="199"/>
    </location>
</feature>
<evidence type="ECO:0000256" key="2">
    <source>
        <dbReference type="ARBA" id="ARBA00013541"/>
    </source>
</evidence>
<evidence type="ECO:0000256" key="6">
    <source>
        <dbReference type="ARBA" id="ARBA00022833"/>
    </source>
</evidence>
<feature type="active site" description="Proton acceptor" evidence="9">
    <location>
        <position position="326"/>
    </location>
</feature>
<evidence type="ECO:0000256" key="8">
    <source>
        <dbReference type="ARBA" id="ARBA00023242"/>
    </source>
</evidence>
<dbReference type="InterPro" id="IPR005135">
    <property type="entry name" value="Endo/exonuclease/phosphatase"/>
</dbReference>
<evidence type="ECO:0000256" key="10">
    <source>
        <dbReference type="PIRSR" id="PIRSR604808-2"/>
    </source>
</evidence>
<feature type="site" description="Interaction with DNA substrate" evidence="11">
    <location>
        <position position="326"/>
    </location>
</feature>
<dbReference type="PANTHER" id="PTHR22748">
    <property type="entry name" value="AP ENDONUCLEASE"/>
    <property type="match status" value="1"/>
</dbReference>
<evidence type="ECO:0000256" key="7">
    <source>
        <dbReference type="ARBA" id="ARBA00022842"/>
    </source>
</evidence>
<gene>
    <name evidence="15" type="ORF">Nepgr_008388</name>
</gene>
<evidence type="ECO:0000256" key="4">
    <source>
        <dbReference type="ARBA" id="ARBA00022771"/>
    </source>
</evidence>
<feature type="site" description="Important for catalytic activity" evidence="11">
    <location>
        <position position="268"/>
    </location>
</feature>
<evidence type="ECO:0000256" key="11">
    <source>
        <dbReference type="PIRSR" id="PIRSR604808-3"/>
    </source>
</evidence>
<feature type="region of interest" description="Disordered" evidence="13">
    <location>
        <begin position="423"/>
        <end position="460"/>
    </location>
</feature>
<feature type="binding site" evidence="10">
    <location>
        <position position="8"/>
    </location>
    <ligand>
        <name>Mg(2+)</name>
        <dbReference type="ChEBI" id="CHEBI:18420"/>
        <label>1</label>
    </ligand>
</feature>
<protein>
    <recommendedName>
        <fullName evidence="2">DNA-(apurinic or apyrimidinic site) endonuclease 2</fullName>
    </recommendedName>
</protein>
<name>A0AAD3S8V1_NEPGR</name>
<evidence type="ECO:0000256" key="5">
    <source>
        <dbReference type="ARBA" id="ARBA00022801"/>
    </source>
</evidence>
<evidence type="ECO:0000313" key="16">
    <source>
        <dbReference type="Proteomes" id="UP001279734"/>
    </source>
</evidence>
<evidence type="ECO:0000256" key="13">
    <source>
        <dbReference type="SAM" id="MobiDB-lite"/>
    </source>
</evidence>
<evidence type="ECO:0000256" key="1">
    <source>
        <dbReference type="ARBA" id="ARBA00007092"/>
    </source>
</evidence>
<dbReference type="PROSITE" id="PS51435">
    <property type="entry name" value="AP_NUCLEASE_F1_4"/>
    <property type="match status" value="1"/>
</dbReference>
<organism evidence="15 16">
    <name type="scientific">Nepenthes gracilis</name>
    <name type="common">Slender pitcher plant</name>
    <dbReference type="NCBI Taxonomy" id="150966"/>
    <lineage>
        <taxon>Eukaryota</taxon>
        <taxon>Viridiplantae</taxon>
        <taxon>Streptophyta</taxon>
        <taxon>Embryophyta</taxon>
        <taxon>Tracheophyta</taxon>
        <taxon>Spermatophyta</taxon>
        <taxon>Magnoliopsida</taxon>
        <taxon>eudicotyledons</taxon>
        <taxon>Gunneridae</taxon>
        <taxon>Pentapetalae</taxon>
        <taxon>Caryophyllales</taxon>
        <taxon>Nepenthaceae</taxon>
        <taxon>Nepenthes</taxon>
    </lineage>
</organism>
<dbReference type="GO" id="GO:0005634">
    <property type="term" value="C:nucleus"/>
    <property type="evidence" value="ECO:0007669"/>
    <property type="project" value="TreeGrafter"/>
</dbReference>
<accession>A0AAD3S8V1</accession>
<feature type="active site" description="Proton donor/acceptor" evidence="9">
    <location>
        <position position="197"/>
    </location>
</feature>
<dbReference type="GO" id="GO:0008270">
    <property type="term" value="F:zinc ion binding"/>
    <property type="evidence" value="ECO:0007669"/>
    <property type="project" value="UniProtKB-KW"/>
</dbReference>
<dbReference type="InterPro" id="IPR010666">
    <property type="entry name" value="Znf_GRF"/>
</dbReference>
<dbReference type="EMBL" id="BSYO01000006">
    <property type="protein sequence ID" value="GMH06548.1"/>
    <property type="molecule type" value="Genomic_DNA"/>
</dbReference>
<dbReference type="PROSITE" id="PS51999">
    <property type="entry name" value="ZF_GRF"/>
    <property type="match status" value="1"/>
</dbReference>
<dbReference type="FunFam" id="3.60.10.10:FF:000042">
    <property type="entry name" value="DNA-(apurinic or apyrimidinic site) lyase"/>
    <property type="match status" value="1"/>
</dbReference>
<comment type="cofactor">
    <cofactor evidence="10">
        <name>Mg(2+)</name>
        <dbReference type="ChEBI" id="CHEBI:18420"/>
    </cofactor>
    <cofactor evidence="10">
        <name>Mn(2+)</name>
        <dbReference type="ChEBI" id="CHEBI:29035"/>
    </cofactor>
    <text evidence="10">Probably binds two magnesium or manganese ions per subunit.</text>
</comment>
<proteinExistence type="inferred from homology"/>
<dbReference type="Gene3D" id="3.60.10.10">
    <property type="entry name" value="Endonuclease/exonuclease/phosphatase"/>
    <property type="match status" value="1"/>
</dbReference>
<comment type="similarity">
    <text evidence="1">Belongs to the DNA repair enzymes AP/ExoA family.</text>
</comment>
<dbReference type="InterPro" id="IPR036691">
    <property type="entry name" value="Endo/exonu/phosph_ase_sf"/>
</dbReference>
<dbReference type="Pfam" id="PF03372">
    <property type="entry name" value="Exo_endo_phos"/>
    <property type="match status" value="1"/>
</dbReference>
<evidence type="ECO:0000256" key="3">
    <source>
        <dbReference type="ARBA" id="ARBA00022723"/>
    </source>
</evidence>